<evidence type="ECO:0000259" key="3">
    <source>
        <dbReference type="Pfam" id="PF12660"/>
    </source>
</evidence>
<gene>
    <name evidence="4" type="ORF">QBC38DRAFT_479874</name>
</gene>
<feature type="compositionally biased region" description="Acidic residues" evidence="1">
    <location>
        <begin position="143"/>
        <end position="154"/>
    </location>
</feature>
<protein>
    <recommendedName>
        <fullName evidence="6">Transcription factor IIIC 90kDa subunit N-terminal domain-containing protein</fullName>
    </recommendedName>
</protein>
<dbReference type="InterPro" id="IPR024761">
    <property type="entry name" value="TFIIIC_delta_N"/>
</dbReference>
<organism evidence="4 5">
    <name type="scientific">Podospora fimiseda</name>
    <dbReference type="NCBI Taxonomy" id="252190"/>
    <lineage>
        <taxon>Eukaryota</taxon>
        <taxon>Fungi</taxon>
        <taxon>Dikarya</taxon>
        <taxon>Ascomycota</taxon>
        <taxon>Pezizomycotina</taxon>
        <taxon>Sordariomycetes</taxon>
        <taxon>Sordariomycetidae</taxon>
        <taxon>Sordariales</taxon>
        <taxon>Podosporaceae</taxon>
        <taxon>Podospora</taxon>
    </lineage>
</organism>
<feature type="region of interest" description="Disordered" evidence="1">
    <location>
        <begin position="578"/>
        <end position="614"/>
    </location>
</feature>
<feature type="region of interest" description="Disordered" evidence="1">
    <location>
        <begin position="684"/>
        <end position="721"/>
    </location>
</feature>
<feature type="domain" description="Transcription factor IIIC 90kDa subunit N-terminal" evidence="2">
    <location>
        <begin position="197"/>
        <end position="659"/>
    </location>
</feature>
<dbReference type="Pfam" id="PF12657">
    <property type="entry name" value="TFIIIC_delta"/>
    <property type="match status" value="1"/>
</dbReference>
<dbReference type="AlphaFoldDB" id="A0AAN7BNR0"/>
<name>A0AAN7BNR0_9PEZI</name>
<evidence type="ECO:0000313" key="5">
    <source>
        <dbReference type="Proteomes" id="UP001301958"/>
    </source>
</evidence>
<dbReference type="GO" id="GO:0004402">
    <property type="term" value="F:histone acetyltransferase activity"/>
    <property type="evidence" value="ECO:0007669"/>
    <property type="project" value="InterPro"/>
</dbReference>
<evidence type="ECO:0008006" key="6">
    <source>
        <dbReference type="Google" id="ProtNLM"/>
    </source>
</evidence>
<dbReference type="EMBL" id="MU865343">
    <property type="protein sequence ID" value="KAK4226755.1"/>
    <property type="molecule type" value="Genomic_DNA"/>
</dbReference>
<feature type="region of interest" description="Disordered" evidence="1">
    <location>
        <begin position="68"/>
        <end position="112"/>
    </location>
</feature>
<feature type="domain" description="Transcription factor IIIC putative zinc-finger" evidence="3">
    <location>
        <begin position="771"/>
        <end position="857"/>
    </location>
</feature>
<dbReference type="InterPro" id="IPR024764">
    <property type="entry name" value="TFIIIC_Znf"/>
</dbReference>
<reference evidence="4" key="2">
    <citation type="submission" date="2023-05" db="EMBL/GenBank/DDBJ databases">
        <authorList>
            <consortium name="Lawrence Berkeley National Laboratory"/>
            <person name="Steindorff A."/>
            <person name="Hensen N."/>
            <person name="Bonometti L."/>
            <person name="Westerberg I."/>
            <person name="Brannstrom I.O."/>
            <person name="Guillou S."/>
            <person name="Cros-Aarteil S."/>
            <person name="Calhoun S."/>
            <person name="Haridas S."/>
            <person name="Kuo A."/>
            <person name="Mondo S."/>
            <person name="Pangilinan J."/>
            <person name="Riley R."/>
            <person name="Labutti K."/>
            <person name="Andreopoulos B."/>
            <person name="Lipzen A."/>
            <person name="Chen C."/>
            <person name="Yanf M."/>
            <person name="Daum C."/>
            <person name="Ng V."/>
            <person name="Clum A."/>
            <person name="Ohm R."/>
            <person name="Martin F."/>
            <person name="Silar P."/>
            <person name="Natvig D."/>
            <person name="Lalanne C."/>
            <person name="Gautier V."/>
            <person name="Ament-Velasquez S.L."/>
            <person name="Kruys A."/>
            <person name="Hutchinson M.I."/>
            <person name="Powell A.J."/>
            <person name="Barry K."/>
            <person name="Miller A.N."/>
            <person name="Grigoriev I.V."/>
            <person name="Debuchy R."/>
            <person name="Gladieux P."/>
            <person name="Thoren M.H."/>
            <person name="Johannesson H."/>
        </authorList>
    </citation>
    <scope>NUCLEOTIDE SEQUENCE</scope>
    <source>
        <strain evidence="4">CBS 990.96</strain>
    </source>
</reference>
<evidence type="ECO:0000259" key="2">
    <source>
        <dbReference type="Pfam" id="PF12657"/>
    </source>
</evidence>
<feature type="region of interest" description="Disordered" evidence="1">
    <location>
        <begin position="139"/>
        <end position="180"/>
    </location>
</feature>
<dbReference type="Pfam" id="PF12660">
    <property type="entry name" value="zf-TFIIIC"/>
    <property type="match status" value="1"/>
</dbReference>
<proteinExistence type="predicted"/>
<comment type="caution">
    <text evidence="4">The sequence shown here is derived from an EMBL/GenBank/DDBJ whole genome shotgun (WGS) entry which is preliminary data.</text>
</comment>
<accession>A0AAN7BNR0</accession>
<dbReference type="Proteomes" id="UP001301958">
    <property type="component" value="Unassembled WGS sequence"/>
</dbReference>
<feature type="compositionally biased region" description="Acidic residues" evidence="1">
    <location>
        <begin position="583"/>
        <end position="610"/>
    </location>
</feature>
<evidence type="ECO:0000313" key="4">
    <source>
        <dbReference type="EMBL" id="KAK4226755.1"/>
    </source>
</evidence>
<dbReference type="GO" id="GO:0006384">
    <property type="term" value="P:transcription initiation at RNA polymerase III promoter"/>
    <property type="evidence" value="ECO:0007669"/>
    <property type="project" value="InterPro"/>
</dbReference>
<dbReference type="PANTHER" id="PTHR15496">
    <property type="entry name" value="GENERAL TRANSCRIPTION FACTOR 3C POLYPEPTIDE 4 FAMILY"/>
    <property type="match status" value="1"/>
</dbReference>
<dbReference type="GO" id="GO:0000127">
    <property type="term" value="C:transcription factor TFIIIC complex"/>
    <property type="evidence" value="ECO:0007669"/>
    <property type="project" value="InterPro"/>
</dbReference>
<feature type="compositionally biased region" description="Acidic residues" evidence="1">
    <location>
        <begin position="77"/>
        <end position="89"/>
    </location>
</feature>
<keyword evidence="5" id="KW-1185">Reference proteome</keyword>
<dbReference type="PANTHER" id="PTHR15496:SF2">
    <property type="entry name" value="GENERAL TRANSCRIPTION FACTOR 3C POLYPEPTIDE 4"/>
    <property type="match status" value="1"/>
</dbReference>
<reference evidence="4" key="1">
    <citation type="journal article" date="2023" name="Mol. Phylogenet. Evol.">
        <title>Genome-scale phylogeny and comparative genomics of the fungal order Sordariales.</title>
        <authorList>
            <person name="Hensen N."/>
            <person name="Bonometti L."/>
            <person name="Westerberg I."/>
            <person name="Brannstrom I.O."/>
            <person name="Guillou S."/>
            <person name="Cros-Aarteil S."/>
            <person name="Calhoun S."/>
            <person name="Haridas S."/>
            <person name="Kuo A."/>
            <person name="Mondo S."/>
            <person name="Pangilinan J."/>
            <person name="Riley R."/>
            <person name="LaButti K."/>
            <person name="Andreopoulos B."/>
            <person name="Lipzen A."/>
            <person name="Chen C."/>
            <person name="Yan M."/>
            <person name="Daum C."/>
            <person name="Ng V."/>
            <person name="Clum A."/>
            <person name="Steindorff A."/>
            <person name="Ohm R.A."/>
            <person name="Martin F."/>
            <person name="Silar P."/>
            <person name="Natvig D.O."/>
            <person name="Lalanne C."/>
            <person name="Gautier V."/>
            <person name="Ament-Velasquez S.L."/>
            <person name="Kruys A."/>
            <person name="Hutchinson M.I."/>
            <person name="Powell A.J."/>
            <person name="Barry K."/>
            <person name="Miller A.N."/>
            <person name="Grigoriev I.V."/>
            <person name="Debuchy R."/>
            <person name="Gladieux P."/>
            <person name="Hiltunen Thoren M."/>
            <person name="Johannesson H."/>
        </authorList>
    </citation>
    <scope>NUCLEOTIDE SEQUENCE</scope>
    <source>
        <strain evidence="4">CBS 990.96</strain>
    </source>
</reference>
<dbReference type="InterPro" id="IPR044230">
    <property type="entry name" value="GTF3C4"/>
</dbReference>
<sequence>MGESTPARARKQKFLPLREIILNSRPLVKRAIQFSCDGDLAISADDSVHVFVPEFPDFTKRRERAAEQLNVDGQENNAEDDDLSSDEEGDGKKRYNPETFRTQFSEGSKHMPVSYPPIDPRINKELFTAVGLPFPYEGAVNQENDELGDDDSDDSGTVNADSGEDSDAYRYDSDDTVEGNNRLGFNQPFGAGHAPITSVGSSMNHVVRIAWSPSGLGVNQRPILAILTGSGTVAMYGDHNMAANILQRANDNMIQRRQLNSWIVLWGLGERMIVPNQDTELAEYIRSFAWAQEIGPGQALLATINDAMEIAIISIQTVSVPDENKPKETLLMKTEPIERTVWLVREIVRFKAEGPHFPVDVMDPNFVPCGTSFGVNWGPWLHGPGYRTCVISHIDRNYIGFRKITVKSPWIRGELPEITVDKTDLTGRCVHLTTDSFVEFENGVWTKGKDSVCRGIISTGWHLHPFEVLLAGAKPPKPPSVKHSVKDCGTAYDEYRVENPITDLVIHPPDPLKPTETPLYTMIRMSATPSNADWFETNVPAPILPADDAFDGQLQWVRSIAQKLDVMVPVDMYLRRGGYTGDSDSDGEDDDDDDDAGLDDDFGGADETVDYGDGAGLSAYDSGVTGVPEIHPHRFRLHGLTLSPGGGCSAVLVSNHSTQHPERGGWHTVKSNVLFSYRPRVPKGWKGNASANSEEEESEDKLAIDPQMSSISAEEGGDDDVIETPKATMTTEGQLFEYLYGSGPEVPGVHYPIPVDPNSSLAQLFAAALEKQTCELCGAQVNQRKGDLSGCEKGHYFGRCATSGLAVQLPGVTRSCGSCGLRTIRPEVLLAKVPEEIREQVKKAIGDGVCGGCGGKFLN</sequence>
<evidence type="ECO:0000256" key="1">
    <source>
        <dbReference type="SAM" id="MobiDB-lite"/>
    </source>
</evidence>